<feature type="transmembrane region" description="Helical" evidence="1">
    <location>
        <begin position="75"/>
        <end position="104"/>
    </location>
</feature>
<feature type="transmembrane region" description="Helical" evidence="1">
    <location>
        <begin position="34"/>
        <end position="55"/>
    </location>
</feature>
<accession>A0A2N5MBJ1</accession>
<evidence type="ECO:0000256" key="1">
    <source>
        <dbReference type="SAM" id="Phobius"/>
    </source>
</evidence>
<gene>
    <name evidence="2" type="ORF">CUU66_00830</name>
</gene>
<name>A0A2N5MBJ1_9BACI</name>
<evidence type="ECO:0008006" key="4">
    <source>
        <dbReference type="Google" id="ProtNLM"/>
    </source>
</evidence>
<evidence type="ECO:0000313" key="3">
    <source>
        <dbReference type="Proteomes" id="UP000234748"/>
    </source>
</evidence>
<keyword evidence="1" id="KW-0472">Membrane</keyword>
<dbReference type="Proteomes" id="UP000234748">
    <property type="component" value="Unassembled WGS sequence"/>
</dbReference>
<feature type="transmembrane region" description="Helical" evidence="1">
    <location>
        <begin position="160"/>
        <end position="180"/>
    </location>
</feature>
<dbReference type="RefSeq" id="WP_101639788.1">
    <property type="nucleotide sequence ID" value="NZ_PGUY01000002.1"/>
</dbReference>
<dbReference type="OrthoDB" id="2455856at2"/>
<dbReference type="EMBL" id="PGUY01000002">
    <property type="protein sequence ID" value="PLT31739.1"/>
    <property type="molecule type" value="Genomic_DNA"/>
</dbReference>
<keyword evidence="1" id="KW-1133">Transmembrane helix</keyword>
<comment type="caution">
    <text evidence="2">The sequence shown here is derived from an EMBL/GenBank/DDBJ whole genome shotgun (WGS) entry which is preliminary data.</text>
</comment>
<feature type="transmembrane region" description="Helical" evidence="1">
    <location>
        <begin position="116"/>
        <end position="140"/>
    </location>
</feature>
<keyword evidence="3" id="KW-1185">Reference proteome</keyword>
<organism evidence="2 3">
    <name type="scientific">Peribacillus deserti</name>
    <dbReference type="NCBI Taxonomy" id="673318"/>
    <lineage>
        <taxon>Bacteria</taxon>
        <taxon>Bacillati</taxon>
        <taxon>Bacillota</taxon>
        <taxon>Bacilli</taxon>
        <taxon>Bacillales</taxon>
        <taxon>Bacillaceae</taxon>
        <taxon>Peribacillus</taxon>
    </lineage>
</organism>
<keyword evidence="1" id="KW-0812">Transmembrane</keyword>
<reference evidence="2 3" key="1">
    <citation type="submission" date="2017-11" db="EMBL/GenBank/DDBJ databases">
        <title>Comparitive Functional Genomics of Dry Heat Resistant strains isolated from the Viking Spacecraft.</title>
        <authorList>
            <person name="Seuylemezian A."/>
            <person name="Cooper K."/>
            <person name="Vaishampayan P."/>
        </authorList>
    </citation>
    <scope>NUCLEOTIDE SEQUENCE [LARGE SCALE GENOMIC DNA]</scope>
    <source>
        <strain evidence="2 3">V1-29</strain>
    </source>
</reference>
<feature type="transmembrane region" description="Helical" evidence="1">
    <location>
        <begin position="192"/>
        <end position="214"/>
    </location>
</feature>
<proteinExistence type="predicted"/>
<evidence type="ECO:0000313" key="2">
    <source>
        <dbReference type="EMBL" id="PLT31739.1"/>
    </source>
</evidence>
<dbReference type="AlphaFoldDB" id="A0A2N5MBJ1"/>
<sequence>MVYRIRVLKGMAEPSIFRYGLSSAEALSGLRIRVILAILASAILFTLSGFLGIGSESISGQITRLSPSEFETSKLVFLSGQLLSGLLYAVIILFFFGLFFHVLFDMDYKKILAVQLIVLSIGLVNKLISMLLAVFAGLGTSASPFSFGVIGHYVTDFEPVLFFLGQISIFQIAIIAFQFYMFRSLSEKKPGFILLILILLHILFWIIQAVLLAINLGKFL</sequence>
<protein>
    <recommendedName>
        <fullName evidence="4">Yip1 domain-containing protein</fullName>
    </recommendedName>
</protein>